<dbReference type="Gene3D" id="3.40.50.150">
    <property type="entry name" value="Vaccinia Virus protein VP39"/>
    <property type="match status" value="1"/>
</dbReference>
<name>A0A8I1GB68_9HYPH</name>
<dbReference type="AlphaFoldDB" id="A0A8I1GB68"/>
<dbReference type="InterPro" id="IPR050508">
    <property type="entry name" value="Methyltransf_Superfamily"/>
</dbReference>
<gene>
    <name evidence="2" type="ORF">JDN41_03000</name>
</gene>
<reference evidence="2 3" key="1">
    <citation type="submission" date="2020-12" db="EMBL/GenBank/DDBJ databases">
        <title>Revised draft genomes of Rhodomicrobium vannielii ATCC 17100 and Rhodomicrobium udaipurense JA643.</title>
        <authorList>
            <person name="Conners E.M."/>
            <person name="Davenport E.J."/>
            <person name="Bose A."/>
        </authorList>
    </citation>
    <scope>NUCLEOTIDE SEQUENCE [LARGE SCALE GENOMIC DNA]</scope>
    <source>
        <strain evidence="2 3">JA643</strain>
    </source>
</reference>
<comment type="caution">
    <text evidence="2">The sequence shown here is derived from an EMBL/GenBank/DDBJ whole genome shotgun (WGS) entry which is preliminary data.</text>
</comment>
<evidence type="ECO:0000313" key="3">
    <source>
        <dbReference type="Proteomes" id="UP000623250"/>
    </source>
</evidence>
<sequence>MSNRLEGVAHLAGQTLRTVSYAALYRYTTRRSLALGADVGKVQLTKPAPGLFPLVQDVLKLQARDAKAVADGLYPIPQEESGSFAERIEAVRRMLDDLPQSAERRAEKRFDEAASLPEAQGLPAYYTQNFHYQSGGWLTVDSAKLYDIQVETLFMGAAGAMRRQAIPPIADFVKGRDQRQLRLVDVACGSGRFLGQLAQAFPALPITGTDLSQAYLDEAARFLSDRRTIGFRQANAEALPFDTGSYDIATCIYLFHELPHDVRRRVAREIARILKPGGLFVFVDSIQWGDVDGYDGLLEAFPQRFHEPYFLDYCEDDLTGATGVFAEAGFEVRDAFPAFLSKVVVCAKKSAS</sequence>
<organism evidence="2 3">
    <name type="scientific">Rhodomicrobium udaipurense</name>
    <dbReference type="NCBI Taxonomy" id="1202716"/>
    <lineage>
        <taxon>Bacteria</taxon>
        <taxon>Pseudomonadati</taxon>
        <taxon>Pseudomonadota</taxon>
        <taxon>Alphaproteobacteria</taxon>
        <taxon>Hyphomicrobiales</taxon>
        <taxon>Hyphomicrobiaceae</taxon>
        <taxon>Rhodomicrobium</taxon>
    </lineage>
</organism>
<dbReference type="GO" id="GO:0032259">
    <property type="term" value="P:methylation"/>
    <property type="evidence" value="ECO:0007669"/>
    <property type="project" value="UniProtKB-KW"/>
</dbReference>
<protein>
    <submittedName>
        <fullName evidence="2">Class I SAM-dependent methyltransferase</fullName>
    </submittedName>
</protein>
<keyword evidence="3" id="KW-1185">Reference proteome</keyword>
<dbReference type="PANTHER" id="PTHR42912">
    <property type="entry name" value="METHYLTRANSFERASE"/>
    <property type="match status" value="1"/>
</dbReference>
<dbReference type="InterPro" id="IPR041698">
    <property type="entry name" value="Methyltransf_25"/>
</dbReference>
<dbReference type="PANTHER" id="PTHR42912:SF81">
    <property type="entry name" value="METHYLTRANSFERASE DOMAIN-CONTAINING PROTEIN"/>
    <property type="match status" value="1"/>
</dbReference>
<evidence type="ECO:0000259" key="1">
    <source>
        <dbReference type="Pfam" id="PF13649"/>
    </source>
</evidence>
<keyword evidence="2" id="KW-0808">Transferase</keyword>
<accession>A0A8I1GB68</accession>
<dbReference type="GO" id="GO:0008168">
    <property type="term" value="F:methyltransferase activity"/>
    <property type="evidence" value="ECO:0007669"/>
    <property type="project" value="UniProtKB-KW"/>
</dbReference>
<dbReference type="EMBL" id="JAEMUK010000006">
    <property type="protein sequence ID" value="MBJ7542520.1"/>
    <property type="molecule type" value="Genomic_DNA"/>
</dbReference>
<dbReference type="SUPFAM" id="SSF53335">
    <property type="entry name" value="S-adenosyl-L-methionine-dependent methyltransferases"/>
    <property type="match status" value="1"/>
</dbReference>
<feature type="domain" description="Methyltransferase" evidence="1">
    <location>
        <begin position="184"/>
        <end position="278"/>
    </location>
</feature>
<proteinExistence type="predicted"/>
<dbReference type="CDD" id="cd02440">
    <property type="entry name" value="AdoMet_MTases"/>
    <property type="match status" value="1"/>
</dbReference>
<keyword evidence="2" id="KW-0489">Methyltransferase</keyword>
<dbReference type="InterPro" id="IPR029063">
    <property type="entry name" value="SAM-dependent_MTases_sf"/>
</dbReference>
<dbReference type="RefSeq" id="WP_052037546.1">
    <property type="nucleotide sequence ID" value="NZ_JAEMUK010000006.1"/>
</dbReference>
<evidence type="ECO:0000313" key="2">
    <source>
        <dbReference type="EMBL" id="MBJ7542520.1"/>
    </source>
</evidence>
<dbReference type="Pfam" id="PF13649">
    <property type="entry name" value="Methyltransf_25"/>
    <property type="match status" value="1"/>
</dbReference>
<dbReference type="Proteomes" id="UP000623250">
    <property type="component" value="Unassembled WGS sequence"/>
</dbReference>